<dbReference type="RefSeq" id="WP_225697990.1">
    <property type="nucleotide sequence ID" value="NZ_JAIXNE010000002.1"/>
</dbReference>
<dbReference type="EMBL" id="JAIXNE010000002">
    <property type="protein sequence ID" value="MCA6074880.1"/>
    <property type="molecule type" value="Genomic_DNA"/>
</dbReference>
<accession>A0A9X1HTV4</accession>
<organism evidence="3 5">
    <name type="scientific">Fulvivirga sedimenti</name>
    <dbReference type="NCBI Taxonomy" id="2879465"/>
    <lineage>
        <taxon>Bacteria</taxon>
        <taxon>Pseudomonadati</taxon>
        <taxon>Bacteroidota</taxon>
        <taxon>Cytophagia</taxon>
        <taxon>Cytophagales</taxon>
        <taxon>Fulvivirgaceae</taxon>
        <taxon>Fulvivirga</taxon>
    </lineage>
</organism>
<keyword evidence="5" id="KW-1185">Reference proteome</keyword>
<keyword evidence="1" id="KW-0732">Signal</keyword>
<evidence type="ECO:0000313" key="5">
    <source>
        <dbReference type="Proteomes" id="UP001139409"/>
    </source>
</evidence>
<dbReference type="Proteomes" id="UP001139409">
    <property type="component" value="Unassembled WGS sequence"/>
</dbReference>
<reference evidence="3" key="1">
    <citation type="submission" date="2021-09" db="EMBL/GenBank/DDBJ databases">
        <title>Fulvivirga sp. isolated from coastal sediment.</title>
        <authorList>
            <person name="Yu H."/>
        </authorList>
    </citation>
    <scope>NUCLEOTIDE SEQUENCE</scope>
    <source>
        <strain evidence="3">1062</strain>
    </source>
</reference>
<proteinExistence type="predicted"/>
<name>A0A9X1HTV4_9BACT</name>
<evidence type="ECO:0000313" key="2">
    <source>
        <dbReference type="EMBL" id="MCA6074880.1"/>
    </source>
</evidence>
<protein>
    <recommendedName>
        <fullName evidence="6">Lipocalin-like domain-containing protein</fullName>
    </recommendedName>
</protein>
<evidence type="ECO:0000313" key="4">
    <source>
        <dbReference type="EMBL" id="MCA6077185.1"/>
    </source>
</evidence>
<feature type="signal peptide" evidence="1">
    <location>
        <begin position="1"/>
        <end position="20"/>
    </location>
</feature>
<dbReference type="AlphaFoldDB" id="A0A9X1HTV4"/>
<comment type="caution">
    <text evidence="3">The sequence shown here is derived from an EMBL/GenBank/DDBJ whole genome shotgun (WGS) entry which is preliminary data.</text>
</comment>
<evidence type="ECO:0000313" key="3">
    <source>
        <dbReference type="EMBL" id="MCA6076057.1"/>
    </source>
</evidence>
<dbReference type="EMBL" id="JAIXNE010000004">
    <property type="protein sequence ID" value="MCA6077185.1"/>
    <property type="molecule type" value="Genomic_DNA"/>
</dbReference>
<evidence type="ECO:0008006" key="6">
    <source>
        <dbReference type="Google" id="ProtNLM"/>
    </source>
</evidence>
<feature type="chain" id="PRO_5041197712" description="Lipocalin-like domain-containing protein" evidence="1">
    <location>
        <begin position="21"/>
        <end position="165"/>
    </location>
</feature>
<sequence length="165" mass="18343">MKKPIILQLLLVFSSSFVIAQDSQLEKLKMLSGTWLFSPADFSSSVDMPSPPETMITCNEVTETNGLYCIVYSKNATGSFELTQSELMAYDQITDKIHMFFYDGKSAIRAEGSFKGNSLIYADLDMNGNKLMDGTITIEKNKMTQKVVTAGDNPASLTLIFHKKK</sequence>
<dbReference type="EMBL" id="JAIXNE010000003">
    <property type="protein sequence ID" value="MCA6076057.1"/>
    <property type="molecule type" value="Genomic_DNA"/>
</dbReference>
<evidence type="ECO:0000256" key="1">
    <source>
        <dbReference type="SAM" id="SignalP"/>
    </source>
</evidence>
<gene>
    <name evidence="2" type="ORF">LDX50_08365</name>
    <name evidence="3" type="ORF">LDX50_14335</name>
    <name evidence="4" type="ORF">LDX50_20055</name>
</gene>